<accession>A0A074U220</accession>
<proteinExistence type="predicted"/>
<feature type="domain" description="Response regulatory" evidence="4">
    <location>
        <begin position="2"/>
        <end position="116"/>
    </location>
</feature>
<dbReference type="SMART" id="SM00862">
    <property type="entry name" value="Trans_reg_C"/>
    <property type="match status" value="1"/>
</dbReference>
<feature type="DNA-binding region" description="OmpR/PhoB-type" evidence="3">
    <location>
        <begin position="124"/>
        <end position="218"/>
    </location>
</feature>
<dbReference type="Gene3D" id="6.10.250.690">
    <property type="match status" value="1"/>
</dbReference>
<dbReference type="Pfam" id="PF00072">
    <property type="entry name" value="Response_reg"/>
    <property type="match status" value="1"/>
</dbReference>
<keyword evidence="1 3" id="KW-0238">DNA-binding</keyword>
<feature type="domain" description="OmpR/PhoB-type" evidence="5">
    <location>
        <begin position="124"/>
        <end position="218"/>
    </location>
</feature>
<feature type="modified residue" description="4-aspartylphosphate" evidence="2">
    <location>
        <position position="51"/>
    </location>
</feature>
<evidence type="ECO:0000313" key="6">
    <source>
        <dbReference type="EMBL" id="KEP68707.1"/>
    </source>
</evidence>
<dbReference type="CDD" id="cd00383">
    <property type="entry name" value="trans_reg_C"/>
    <property type="match status" value="1"/>
</dbReference>
<dbReference type="SUPFAM" id="SSF52172">
    <property type="entry name" value="CheY-like"/>
    <property type="match status" value="1"/>
</dbReference>
<keyword evidence="2" id="KW-0597">Phosphoprotein</keyword>
<dbReference type="GO" id="GO:0006355">
    <property type="term" value="P:regulation of DNA-templated transcription"/>
    <property type="evidence" value="ECO:0007669"/>
    <property type="project" value="InterPro"/>
</dbReference>
<organism evidence="6 7">
    <name type="scientific">Thioclava dalianensis</name>
    <dbReference type="NCBI Taxonomy" id="1185766"/>
    <lineage>
        <taxon>Bacteria</taxon>
        <taxon>Pseudomonadati</taxon>
        <taxon>Pseudomonadota</taxon>
        <taxon>Alphaproteobacteria</taxon>
        <taxon>Rhodobacterales</taxon>
        <taxon>Paracoccaceae</taxon>
        <taxon>Thioclava</taxon>
    </lineage>
</organism>
<dbReference type="PROSITE" id="PS50110">
    <property type="entry name" value="RESPONSE_REGULATORY"/>
    <property type="match status" value="1"/>
</dbReference>
<dbReference type="GO" id="GO:0005829">
    <property type="term" value="C:cytosol"/>
    <property type="evidence" value="ECO:0007669"/>
    <property type="project" value="TreeGrafter"/>
</dbReference>
<dbReference type="InterPro" id="IPR039420">
    <property type="entry name" value="WalR-like"/>
</dbReference>
<evidence type="ECO:0000256" key="3">
    <source>
        <dbReference type="PROSITE-ProRule" id="PRU01091"/>
    </source>
</evidence>
<dbReference type="InterPro" id="IPR001789">
    <property type="entry name" value="Sig_transdc_resp-reg_receiver"/>
</dbReference>
<evidence type="ECO:0000256" key="1">
    <source>
        <dbReference type="ARBA" id="ARBA00023125"/>
    </source>
</evidence>
<dbReference type="eggNOG" id="COG0745">
    <property type="taxonomic scope" value="Bacteria"/>
</dbReference>
<evidence type="ECO:0000313" key="7">
    <source>
        <dbReference type="Proteomes" id="UP000027725"/>
    </source>
</evidence>
<dbReference type="STRING" id="1185766.SAMN05216224_107137"/>
<protein>
    <submittedName>
        <fullName evidence="6">Transcriptional regulator</fullName>
    </submittedName>
</protein>
<dbReference type="PROSITE" id="PS51755">
    <property type="entry name" value="OMPR_PHOB"/>
    <property type="match status" value="1"/>
</dbReference>
<dbReference type="SMART" id="SM00448">
    <property type="entry name" value="REC"/>
    <property type="match status" value="1"/>
</dbReference>
<dbReference type="GO" id="GO:0032993">
    <property type="term" value="C:protein-DNA complex"/>
    <property type="evidence" value="ECO:0007669"/>
    <property type="project" value="TreeGrafter"/>
</dbReference>
<dbReference type="EMBL" id="JHEH01000025">
    <property type="protein sequence ID" value="KEP68707.1"/>
    <property type="molecule type" value="Genomic_DNA"/>
</dbReference>
<keyword evidence="7" id="KW-1185">Reference proteome</keyword>
<dbReference type="GO" id="GO:0000156">
    <property type="term" value="F:phosphorelay response regulator activity"/>
    <property type="evidence" value="ECO:0007669"/>
    <property type="project" value="TreeGrafter"/>
</dbReference>
<dbReference type="GO" id="GO:0000976">
    <property type="term" value="F:transcription cis-regulatory region binding"/>
    <property type="evidence" value="ECO:0007669"/>
    <property type="project" value="TreeGrafter"/>
</dbReference>
<dbReference type="PANTHER" id="PTHR48111:SF36">
    <property type="entry name" value="TRANSCRIPTIONAL REGULATORY PROTEIN CUTR"/>
    <property type="match status" value="1"/>
</dbReference>
<evidence type="ECO:0000256" key="2">
    <source>
        <dbReference type="PROSITE-ProRule" id="PRU00169"/>
    </source>
</evidence>
<evidence type="ECO:0000259" key="5">
    <source>
        <dbReference type="PROSITE" id="PS51755"/>
    </source>
</evidence>
<dbReference type="AlphaFoldDB" id="A0A074U220"/>
<dbReference type="OrthoDB" id="9802426at2"/>
<dbReference type="Gene3D" id="3.40.50.2300">
    <property type="match status" value="1"/>
</dbReference>
<name>A0A074U220_9RHOB</name>
<dbReference type="Pfam" id="PF00486">
    <property type="entry name" value="Trans_reg_C"/>
    <property type="match status" value="1"/>
</dbReference>
<gene>
    <name evidence="6" type="ORF">DL1_09030</name>
</gene>
<dbReference type="InterPro" id="IPR001867">
    <property type="entry name" value="OmpR/PhoB-type_DNA-bd"/>
</dbReference>
<dbReference type="PANTHER" id="PTHR48111">
    <property type="entry name" value="REGULATOR OF RPOS"/>
    <property type="match status" value="1"/>
</dbReference>
<comment type="caution">
    <text evidence="6">The sequence shown here is derived from an EMBL/GenBank/DDBJ whole genome shotgun (WGS) entry which is preliminary data.</text>
</comment>
<dbReference type="InterPro" id="IPR036388">
    <property type="entry name" value="WH-like_DNA-bd_sf"/>
</dbReference>
<dbReference type="InterPro" id="IPR011006">
    <property type="entry name" value="CheY-like_superfamily"/>
</dbReference>
<dbReference type="RefSeq" id="WP_038068130.1">
    <property type="nucleotide sequence ID" value="NZ_FOVB01000007.1"/>
</dbReference>
<evidence type="ECO:0000259" key="4">
    <source>
        <dbReference type="PROSITE" id="PS50110"/>
    </source>
</evidence>
<sequence length="219" mass="24422">MRLLLIEDEADLASAVGAHLRAQGHAVDLAPDLEMARISTRMAEFDLILLDLGLPDGNGLDFLRELRQSGHRTPVLITTARDQIMERIAGLEAGADDYLLKPYDLGELVARVTAIHRRAEGLAETDRRFGALRIVPQTRAVYLEDAQVHLTRKEWAVLERLSRRADVTVSREQLEGALYAFDDEIASNALEAHISRLRAKLGRAAIETERGFGYRMGRA</sequence>
<dbReference type="Gene3D" id="1.10.10.10">
    <property type="entry name" value="Winged helix-like DNA-binding domain superfamily/Winged helix DNA-binding domain"/>
    <property type="match status" value="1"/>
</dbReference>
<reference evidence="6 7" key="1">
    <citation type="submission" date="2014-03" db="EMBL/GenBank/DDBJ databases">
        <title>The draft genome sequence of Thioclava dalianensis DLFJ1-1.</title>
        <authorList>
            <person name="Lai Q."/>
            <person name="Shao Z."/>
        </authorList>
    </citation>
    <scope>NUCLEOTIDE SEQUENCE [LARGE SCALE GENOMIC DNA]</scope>
    <source>
        <strain evidence="6 7">DLFJ1-1</strain>
    </source>
</reference>
<dbReference type="Proteomes" id="UP000027725">
    <property type="component" value="Unassembled WGS sequence"/>
</dbReference>